<name>A0A5S6QA44_TRIMR</name>
<feature type="region of interest" description="Disordered" evidence="1">
    <location>
        <begin position="203"/>
        <end position="243"/>
    </location>
</feature>
<keyword evidence="2" id="KW-1185">Reference proteome</keyword>
<sequence length="243" mass="26704">MTDISKSEFFEAVSKALEDDGTLNRIRSTMRAEVFRVVSGRKVPQCDITEIAMAAQLRETEVGMLCASLICDLLDHFGFKCTRSVFTSELGLAEDELTIDRELRRKLRLPERNGTTALYLLVGENLNAAAPQAKPSQRDAIQATGPDRATIVEQTRHAVDELVSKDSNRKTVSDFPDLARPRHSMLSDDKQLGDMLESLKIFSSGSNTGNSDGTNEDIKEEISTGVDAGDGQSSNESELQLSF</sequence>
<protein>
    <submittedName>
        <fullName evidence="3">LisH domain-containing protein</fullName>
    </submittedName>
</protein>
<evidence type="ECO:0000313" key="3">
    <source>
        <dbReference type="WBParaSite" id="TMUE_1000004104.1"/>
    </source>
</evidence>
<feature type="compositionally biased region" description="Low complexity" evidence="1">
    <location>
        <begin position="203"/>
        <end position="213"/>
    </location>
</feature>
<evidence type="ECO:0000256" key="1">
    <source>
        <dbReference type="SAM" id="MobiDB-lite"/>
    </source>
</evidence>
<organism evidence="2 3">
    <name type="scientific">Trichuris muris</name>
    <name type="common">Mouse whipworm</name>
    <dbReference type="NCBI Taxonomy" id="70415"/>
    <lineage>
        <taxon>Eukaryota</taxon>
        <taxon>Metazoa</taxon>
        <taxon>Ecdysozoa</taxon>
        <taxon>Nematoda</taxon>
        <taxon>Enoplea</taxon>
        <taxon>Dorylaimia</taxon>
        <taxon>Trichinellida</taxon>
        <taxon>Trichuridae</taxon>
        <taxon>Trichuris</taxon>
    </lineage>
</organism>
<accession>A0A5S6QA44</accession>
<evidence type="ECO:0000313" key="2">
    <source>
        <dbReference type="Proteomes" id="UP000046395"/>
    </source>
</evidence>
<feature type="compositionally biased region" description="Polar residues" evidence="1">
    <location>
        <begin position="231"/>
        <end position="243"/>
    </location>
</feature>
<dbReference type="Gene3D" id="1.20.960.40">
    <property type="match status" value="1"/>
</dbReference>
<dbReference type="AlphaFoldDB" id="A0A5S6QA44"/>
<dbReference type="WBParaSite" id="TMUE_1000004104.1">
    <property type="protein sequence ID" value="TMUE_1000004104.1"/>
    <property type="gene ID" value="WBGene00290934"/>
</dbReference>
<dbReference type="Proteomes" id="UP000046395">
    <property type="component" value="Unassembled WGS sequence"/>
</dbReference>
<proteinExistence type="predicted"/>
<reference evidence="3" key="1">
    <citation type="submission" date="2019-12" db="UniProtKB">
        <authorList>
            <consortium name="WormBaseParasite"/>
        </authorList>
    </citation>
    <scope>IDENTIFICATION</scope>
</reference>